<keyword evidence="4" id="KW-0863">Zinc-finger</keyword>
<dbReference type="GO" id="GO:0001164">
    <property type="term" value="F:RNA polymerase I core promoter sequence-specific DNA binding"/>
    <property type="evidence" value="ECO:0007669"/>
    <property type="project" value="InterPro"/>
</dbReference>
<dbReference type="GO" id="GO:0042790">
    <property type="term" value="P:nucleolar large rRNA transcription by RNA polymerase I"/>
    <property type="evidence" value="ECO:0007669"/>
    <property type="project" value="TreeGrafter"/>
</dbReference>
<keyword evidence="8" id="KW-0804">Transcription</keyword>
<comment type="similarity">
    <text evidence="2">Belongs to the RRN7/TAF1B family.</text>
</comment>
<protein>
    <recommendedName>
        <fullName evidence="11">Rrn7/TAF1B C-terminal cyclin domain-containing protein</fullName>
    </recommendedName>
</protein>
<reference evidence="12" key="1">
    <citation type="submission" date="2020-08" db="EMBL/GenBank/DDBJ databases">
        <title>Spodoptera exigua strain:BAW_Kor-Di-RS1 Genome sequencing and assembly.</title>
        <authorList>
            <person name="Kim J."/>
            <person name="Nam H.Y."/>
            <person name="Kwon M."/>
            <person name="Choi J.H."/>
            <person name="Cho S.R."/>
            <person name="Kim G.-H."/>
        </authorList>
    </citation>
    <scope>NUCLEOTIDE SEQUENCE</scope>
    <source>
        <strain evidence="12">BAW_Kor-Di-RS1</strain>
        <tissue evidence="12">Whole-body</tissue>
    </source>
</reference>
<organism evidence="12 13">
    <name type="scientific">Spodoptera exigua</name>
    <name type="common">Beet armyworm</name>
    <name type="synonym">Noctua fulgens</name>
    <dbReference type="NCBI Taxonomy" id="7107"/>
    <lineage>
        <taxon>Eukaryota</taxon>
        <taxon>Metazoa</taxon>
        <taxon>Ecdysozoa</taxon>
        <taxon>Arthropoda</taxon>
        <taxon>Hexapoda</taxon>
        <taxon>Insecta</taxon>
        <taxon>Pterygota</taxon>
        <taxon>Neoptera</taxon>
        <taxon>Endopterygota</taxon>
        <taxon>Lepidoptera</taxon>
        <taxon>Glossata</taxon>
        <taxon>Ditrysia</taxon>
        <taxon>Noctuoidea</taxon>
        <taxon>Noctuidae</taxon>
        <taxon>Amphipyrinae</taxon>
        <taxon>Spodoptera</taxon>
    </lineage>
</organism>
<keyword evidence="5" id="KW-0862">Zinc</keyword>
<keyword evidence="3" id="KW-0479">Metal-binding</keyword>
<keyword evidence="13" id="KW-1185">Reference proteome</keyword>
<dbReference type="InterPro" id="IPR033599">
    <property type="entry name" value="TAF1B/Rrn7"/>
</dbReference>
<gene>
    <name evidence="12" type="ORF">HW555_012979</name>
</gene>
<evidence type="ECO:0000259" key="11">
    <source>
        <dbReference type="Pfam" id="PF20645"/>
    </source>
</evidence>
<dbReference type="Proteomes" id="UP000648187">
    <property type="component" value="Unassembled WGS sequence"/>
</dbReference>
<comment type="caution">
    <text evidence="12">The sequence shown here is derived from an EMBL/GenBank/DDBJ whole genome shotgun (WGS) entry which is preliminary data.</text>
</comment>
<evidence type="ECO:0000256" key="9">
    <source>
        <dbReference type="ARBA" id="ARBA00023242"/>
    </source>
</evidence>
<dbReference type="GO" id="GO:0005668">
    <property type="term" value="C:RNA polymerase transcription factor SL1 complex"/>
    <property type="evidence" value="ECO:0007669"/>
    <property type="project" value="TreeGrafter"/>
</dbReference>
<evidence type="ECO:0000256" key="3">
    <source>
        <dbReference type="ARBA" id="ARBA00022723"/>
    </source>
</evidence>
<dbReference type="PANTHER" id="PTHR31576:SF2">
    <property type="entry name" value="TATA BOX-BINDING PROTEIN-ASSOCIATED FACTOR RNA POLYMERASE I SUBUNIT B"/>
    <property type="match status" value="1"/>
</dbReference>
<evidence type="ECO:0000313" key="13">
    <source>
        <dbReference type="Proteomes" id="UP000648187"/>
    </source>
</evidence>
<evidence type="ECO:0000313" key="12">
    <source>
        <dbReference type="EMBL" id="KAF9406758.1"/>
    </source>
</evidence>
<feature type="region of interest" description="Disordered" evidence="10">
    <location>
        <begin position="118"/>
        <end position="138"/>
    </location>
</feature>
<evidence type="ECO:0000256" key="1">
    <source>
        <dbReference type="ARBA" id="ARBA00004604"/>
    </source>
</evidence>
<dbReference type="GO" id="GO:0070860">
    <property type="term" value="C:RNA polymerase I core factor complex"/>
    <property type="evidence" value="ECO:0007669"/>
    <property type="project" value="InterPro"/>
</dbReference>
<name>A0A835G607_SPOEX</name>
<dbReference type="GO" id="GO:0008270">
    <property type="term" value="F:zinc ion binding"/>
    <property type="evidence" value="ECO:0007669"/>
    <property type="project" value="UniProtKB-KW"/>
</dbReference>
<evidence type="ECO:0000256" key="4">
    <source>
        <dbReference type="ARBA" id="ARBA00022771"/>
    </source>
</evidence>
<keyword evidence="7" id="KW-0238">DNA-binding</keyword>
<dbReference type="AlphaFoldDB" id="A0A835G607"/>
<comment type="subcellular location">
    <subcellularLocation>
        <location evidence="1">Nucleus</location>
        <location evidence="1">Nucleolus</location>
    </subcellularLocation>
</comment>
<evidence type="ECO:0000256" key="5">
    <source>
        <dbReference type="ARBA" id="ARBA00022833"/>
    </source>
</evidence>
<sequence length="348" mass="40519">MVAEPCVVCGGTDQKLIDGFYYCVECGTQNTNVRETVIDHKSLGDGTFAISTRRKIVKIHDSKIEMSPEWYKWHAYNFIILGLADELVAAGANPSFKLKLLWIWTRYIRKYQNKDDLGRKSNNTVNEDDNEEENVEDKPTKFKGVNNIMDGSRRDIKFLSKGVILAMLYLALNLDESDIQLSHLYRFIKEKHLNFSNILSNKSKERLSRVPDYEGVVMSYVLVAIKLCFGLDGDYEERLSDVVDKINVDRDLQKSHRNGKYSEPSSRLFSFREWCNYLQFRKITLSKCCLYMAEQYCLDTDDQVYIEHTSDRPQNTKDLQDETAMDLIKKYLKILKEGLFQKIGLYQH</sequence>
<feature type="domain" description="Rrn7/TAF1B C-terminal cyclin" evidence="11">
    <location>
        <begin position="183"/>
        <end position="300"/>
    </location>
</feature>
<dbReference type="EMBL" id="JACKWZ010000552">
    <property type="protein sequence ID" value="KAF9406758.1"/>
    <property type="molecule type" value="Genomic_DNA"/>
</dbReference>
<keyword evidence="6" id="KW-0805">Transcription regulation</keyword>
<dbReference type="Pfam" id="PF20645">
    <property type="entry name" value="Rrn7_cyclin_C"/>
    <property type="match status" value="1"/>
</dbReference>
<evidence type="ECO:0000256" key="8">
    <source>
        <dbReference type="ARBA" id="ARBA00023163"/>
    </source>
</evidence>
<dbReference type="InterPro" id="IPR048538">
    <property type="entry name" value="Rrn7_cyclin_C"/>
</dbReference>
<keyword evidence="9" id="KW-0539">Nucleus</keyword>
<feature type="compositionally biased region" description="Acidic residues" evidence="10">
    <location>
        <begin position="126"/>
        <end position="135"/>
    </location>
</feature>
<evidence type="ECO:0000256" key="2">
    <source>
        <dbReference type="ARBA" id="ARBA00006899"/>
    </source>
</evidence>
<evidence type="ECO:0000256" key="10">
    <source>
        <dbReference type="SAM" id="MobiDB-lite"/>
    </source>
</evidence>
<evidence type="ECO:0000256" key="7">
    <source>
        <dbReference type="ARBA" id="ARBA00023125"/>
    </source>
</evidence>
<evidence type="ECO:0000256" key="6">
    <source>
        <dbReference type="ARBA" id="ARBA00023015"/>
    </source>
</evidence>
<dbReference type="PANTHER" id="PTHR31576">
    <property type="entry name" value="TATA BOX-BINDING PROTEIN-ASSOCIATED FACTOR RNA POLYMERASE I SUBUNIT B"/>
    <property type="match status" value="1"/>
</dbReference>
<proteinExistence type="inferred from homology"/>
<accession>A0A835G607</accession>